<organism evidence="1 2">
    <name type="scientific">Phocaeicola vulgatus</name>
    <name type="common">Bacteroides vulgatus</name>
    <dbReference type="NCBI Taxonomy" id="821"/>
    <lineage>
        <taxon>Bacteria</taxon>
        <taxon>Pseudomonadati</taxon>
        <taxon>Bacteroidota</taxon>
        <taxon>Bacteroidia</taxon>
        <taxon>Bacteroidales</taxon>
        <taxon>Bacteroidaceae</taxon>
        <taxon>Phocaeicola</taxon>
    </lineage>
</organism>
<evidence type="ECO:0000313" key="1">
    <source>
        <dbReference type="EMBL" id="MDU0250633.1"/>
    </source>
</evidence>
<protein>
    <submittedName>
        <fullName evidence="1">Uncharacterized protein</fullName>
    </submittedName>
</protein>
<reference evidence="1" key="1">
    <citation type="submission" date="2023-10" db="EMBL/GenBank/DDBJ databases">
        <title>Genome of potential pathogenic bacteria in Crohn's disease.</title>
        <authorList>
            <person name="Rodriguez-Palacios A."/>
        </authorList>
    </citation>
    <scope>NUCLEOTIDE SEQUENCE</scope>
    <source>
        <strain evidence="1">CavFT-hAR107</strain>
    </source>
</reference>
<dbReference type="AlphaFoldDB" id="A0AAE4RUE6"/>
<evidence type="ECO:0000313" key="2">
    <source>
        <dbReference type="Proteomes" id="UP001181258"/>
    </source>
</evidence>
<dbReference type="Proteomes" id="UP001181258">
    <property type="component" value="Unassembled WGS sequence"/>
</dbReference>
<accession>A0AAE4RUE6</accession>
<name>A0AAE4RUE6_PHOVU</name>
<proteinExistence type="predicted"/>
<dbReference type="RefSeq" id="WP_229104876.1">
    <property type="nucleotide sequence ID" value="NZ_JADMQN010000030.1"/>
</dbReference>
<gene>
    <name evidence="1" type="ORF">RVY68_18610</name>
</gene>
<comment type="caution">
    <text evidence="1">The sequence shown here is derived from an EMBL/GenBank/DDBJ whole genome shotgun (WGS) entry which is preliminary data.</text>
</comment>
<sequence>MIIGPVKRTIFALFNHKQELGLLINMELHTLDDLYEDFEIGRWKVRKFVLPNASDYLWDIENITWAQTGLIDAWEANRFFDEASQMIANSIFLFQKGFFDTAFYSLRQSIEISLGTLYLTANPEKMKEWEKLEPGFESGKMAKYLQKHEPVFKELKTKMSAFFENIRDAQKKTNKYVHKQGYSSFYTTQRYSWSDHREDKVYLKIVADFEETLKVAIGAVAMYRLAIDPLPVILMDEDMIMRSGDFVTEPYSEEFVDKYIGLKNIELYKQTDIYQEFKESIMSHEKQNEAVFDIIHWQIIDRSKFEDITKQMHLLSYMDRLAVVIMMASTKIPQVYIEGCFHYTSDVKATHSDTVIGASYYEDFFANKGNNNFNVPFKDGSYISRIKINGEFSYIESNGPFDNMEIGVLNHIAKTFEDAYIAQEKQLKSWLEEQKK</sequence>
<dbReference type="EMBL" id="JAWDHD010000012">
    <property type="protein sequence ID" value="MDU0250633.1"/>
    <property type="molecule type" value="Genomic_DNA"/>
</dbReference>